<protein>
    <submittedName>
        <fullName evidence="1">Uncharacterized protein</fullName>
    </submittedName>
</protein>
<comment type="caution">
    <text evidence="1">The sequence shown here is derived from an EMBL/GenBank/DDBJ whole genome shotgun (WGS) entry which is preliminary data.</text>
</comment>
<dbReference type="AlphaFoldDB" id="A0A399EC53"/>
<dbReference type="Proteomes" id="UP000265341">
    <property type="component" value="Unassembled WGS sequence"/>
</dbReference>
<evidence type="ECO:0000313" key="1">
    <source>
        <dbReference type="EMBL" id="RIH81925.1"/>
    </source>
</evidence>
<dbReference type="OrthoDB" id="27445at2"/>
<dbReference type="EMBL" id="QWLA01000127">
    <property type="protein sequence ID" value="RIH81925.1"/>
    <property type="molecule type" value="Genomic_DNA"/>
</dbReference>
<evidence type="ECO:0000313" key="2">
    <source>
        <dbReference type="Proteomes" id="UP000265341"/>
    </source>
</evidence>
<reference evidence="1 2" key="1">
    <citation type="submission" date="2018-08" db="EMBL/GenBank/DDBJ databases">
        <title>Meiothermus roseus NBRC 110900 genome sequencing project.</title>
        <authorList>
            <person name="Da Costa M.S."/>
            <person name="Albuquerque L."/>
            <person name="Raposo P."/>
            <person name="Froufe H.J.C."/>
            <person name="Barroso C.S."/>
            <person name="Egas C."/>
        </authorList>
    </citation>
    <scope>NUCLEOTIDE SEQUENCE [LARGE SCALE GENOMIC DNA]</scope>
    <source>
        <strain evidence="1 2">NBRC 110900</strain>
    </source>
</reference>
<sequence length="74" mass="8018">MAWIAVLGLLLAVFVVVYVALRNSREYAASTPALLEPTASVIVDMDDELPSEIDFDSGIEAGRKALEARRPKEG</sequence>
<accession>A0A399EC53</accession>
<organism evidence="1 2">
    <name type="scientific">Calidithermus roseus</name>
    <dbReference type="NCBI Taxonomy" id="1644118"/>
    <lineage>
        <taxon>Bacteria</taxon>
        <taxon>Thermotogati</taxon>
        <taxon>Deinococcota</taxon>
        <taxon>Deinococci</taxon>
        <taxon>Thermales</taxon>
        <taxon>Thermaceae</taxon>
        <taxon>Calidithermus</taxon>
    </lineage>
</organism>
<gene>
    <name evidence="1" type="ORF">Mrose_03504</name>
</gene>
<proteinExistence type="predicted"/>
<name>A0A399EC53_9DEIN</name>
<keyword evidence="2" id="KW-1185">Reference proteome</keyword>
<dbReference type="RefSeq" id="WP_119280551.1">
    <property type="nucleotide sequence ID" value="NZ_QWLA01000127.1"/>
</dbReference>